<accession>A0ABV8BUH6</accession>
<evidence type="ECO:0008006" key="3">
    <source>
        <dbReference type="Google" id="ProtNLM"/>
    </source>
</evidence>
<organism evidence="1 2">
    <name type="scientific">Lentzea rhizosphaerae</name>
    <dbReference type="NCBI Taxonomy" id="2041025"/>
    <lineage>
        <taxon>Bacteria</taxon>
        <taxon>Bacillati</taxon>
        <taxon>Actinomycetota</taxon>
        <taxon>Actinomycetes</taxon>
        <taxon>Pseudonocardiales</taxon>
        <taxon>Pseudonocardiaceae</taxon>
        <taxon>Lentzea</taxon>
    </lineage>
</organism>
<gene>
    <name evidence="1" type="ORF">ACFOWZ_15110</name>
</gene>
<dbReference type="RefSeq" id="WP_382372792.1">
    <property type="nucleotide sequence ID" value="NZ_JBHRZI010000012.1"/>
</dbReference>
<dbReference type="EMBL" id="JBHRZI010000012">
    <property type="protein sequence ID" value="MFC3892806.1"/>
    <property type="molecule type" value="Genomic_DNA"/>
</dbReference>
<protein>
    <recommendedName>
        <fullName evidence="3">HEAT repeat domain-containing protein</fullName>
    </recommendedName>
</protein>
<comment type="caution">
    <text evidence="1">The sequence shown here is derived from an EMBL/GenBank/DDBJ whole genome shotgun (WGS) entry which is preliminary data.</text>
</comment>
<evidence type="ECO:0000313" key="1">
    <source>
        <dbReference type="EMBL" id="MFC3892806.1"/>
    </source>
</evidence>
<proteinExistence type="predicted"/>
<evidence type="ECO:0000313" key="2">
    <source>
        <dbReference type="Proteomes" id="UP001595690"/>
    </source>
</evidence>
<name>A0ABV8BUH6_9PSEU</name>
<reference evidence="2" key="1">
    <citation type="journal article" date="2019" name="Int. J. Syst. Evol. Microbiol.">
        <title>The Global Catalogue of Microorganisms (GCM) 10K type strain sequencing project: providing services to taxonomists for standard genome sequencing and annotation.</title>
        <authorList>
            <consortium name="The Broad Institute Genomics Platform"/>
            <consortium name="The Broad Institute Genome Sequencing Center for Infectious Disease"/>
            <person name="Wu L."/>
            <person name="Ma J."/>
        </authorList>
    </citation>
    <scope>NUCLEOTIDE SEQUENCE [LARGE SCALE GENOMIC DNA]</scope>
    <source>
        <strain evidence="2">CGMCC 4.7405</strain>
    </source>
</reference>
<keyword evidence="2" id="KW-1185">Reference proteome</keyword>
<sequence length="732" mass="80151">MTTADEPPRTVPGQIESLEAAVMRHVTAVEASPLVNGKARPVLEQIAFHGLELDFTDALARAAAANLLDEPGQGTSLHQLLVEHGVVAERGGVTQFVPDGVADYLAACHLVRENPRGPRLWRPLRKFLRPLATWPWPDSETQLYRVALSWPYAEAAMRKRLTALLSRKHCDPNVHFVAELLHRRLVSADDLRGKTVEILHEHLAQPGRELDAWRATVSTLHMLEPVQTIDALERLGRLRTGSSMRRLDAVDELAKHDPARAEQVLRVLAETLSGSGRPPERLEVAQAIRQRDEELGDRALRDLADAPDMGDLQAEAAKLTGDTKLWAAKVSSRSNISDTALLRLLAALVDADPALAIPAAEQFASTTSSEATPVEIAKAIRDVDADVALRIADDVAWPTGRKISGPVRLAAVHLIGELVPSRRFSDLARLSREVEDEETQLKAALAIVELGGPVTALRDFAANPRKNRDRRIKAARGVAKVDRRIGGRLLVDIAKSSTSADPGQLTLLSEAHALAPAAAAAALEEIARDTRRPAPFRIRTVELGIFDRTKTLELYQHIATRTSDKEAARTAARKVVGMNQDLGEQLMARLASKFTSDRAFQLSLALEAGARGKPVLRQQALQAGPIALRLKAVAALLDVDRKLGAEVIDKIVKTRRGGQIRVRMACLLPDKQALEALLHIVGDEDHDDVLIEAGERAVELNEERGKRALRDLVAKRRLSPRARDKVRKILGR</sequence>
<dbReference type="Proteomes" id="UP001595690">
    <property type="component" value="Unassembled WGS sequence"/>
</dbReference>